<evidence type="ECO:0000256" key="1">
    <source>
        <dbReference type="SAM" id="MobiDB-lite"/>
    </source>
</evidence>
<reference evidence="3" key="1">
    <citation type="submission" date="2021-07" db="EMBL/GenBank/DDBJ databases">
        <authorList>
            <person name="Durling M."/>
        </authorList>
    </citation>
    <scope>NUCLEOTIDE SEQUENCE</scope>
</reference>
<dbReference type="CDD" id="cd22903">
    <property type="entry name" value="NI9M"/>
    <property type="match status" value="1"/>
</dbReference>
<proteinExistence type="predicted"/>
<name>A0A9N9Q602_9HELO</name>
<feature type="region of interest" description="Disordered" evidence="1">
    <location>
        <begin position="58"/>
        <end position="78"/>
    </location>
</feature>
<comment type="caution">
    <text evidence="3">The sequence shown here is derived from an EMBL/GenBank/DDBJ whole genome shotgun (WGS) entry which is preliminary data.</text>
</comment>
<dbReference type="PANTHER" id="PTHR38488">
    <property type="entry name" value="OXIDOREDUCTASE 9.5 KDA SUBUNIT, PUTATIVE (AFU_ORTHOLOGUE AFUA_5G08980)-RELATED"/>
    <property type="match status" value="1"/>
</dbReference>
<dbReference type="PANTHER" id="PTHR38488:SF1">
    <property type="entry name" value="OXIDOREDUCTASE 9.5 KDA SUBUNIT, PUTATIVE (AFU_ORTHOLOGUE AFUA_5G08980)-RELATED"/>
    <property type="match status" value="1"/>
</dbReference>
<evidence type="ECO:0008006" key="5">
    <source>
        <dbReference type="Google" id="ProtNLM"/>
    </source>
</evidence>
<evidence type="ECO:0000313" key="4">
    <source>
        <dbReference type="Proteomes" id="UP000701801"/>
    </source>
</evidence>
<keyword evidence="2" id="KW-1133">Transmembrane helix</keyword>
<keyword evidence="2" id="KW-0472">Membrane</keyword>
<accession>A0A9N9Q602</accession>
<protein>
    <recommendedName>
        <fullName evidence="5">NADH-ubiquinone oxidoreductase 9.5 kDa subunit</fullName>
    </recommendedName>
</protein>
<dbReference type="OrthoDB" id="2093409at2759"/>
<keyword evidence="2" id="KW-0812">Transmembrane</keyword>
<dbReference type="EMBL" id="CAJVRM010000120">
    <property type="protein sequence ID" value="CAG8974986.1"/>
    <property type="molecule type" value="Genomic_DNA"/>
</dbReference>
<evidence type="ECO:0000256" key="2">
    <source>
        <dbReference type="SAM" id="Phobius"/>
    </source>
</evidence>
<keyword evidence="4" id="KW-1185">Reference proteome</keyword>
<feature type="transmembrane region" description="Helical" evidence="2">
    <location>
        <begin position="24"/>
        <end position="45"/>
    </location>
</feature>
<dbReference type="InterPro" id="IPR039961">
    <property type="entry name" value="Nuo9.5"/>
</dbReference>
<dbReference type="AlphaFoldDB" id="A0A9N9Q602"/>
<gene>
    <name evidence="3" type="ORF">HYALB_00011170</name>
</gene>
<sequence length="78" mass="8795">MSARPQFFSQPLRYLRWAHVAKPAIFYSIVIGSLGPVVMLAAPPLRLRFGDGPRPQIPMTYPIPSGPRKQLKGYDDEE</sequence>
<organism evidence="3 4">
    <name type="scientific">Hymenoscyphus albidus</name>
    <dbReference type="NCBI Taxonomy" id="595503"/>
    <lineage>
        <taxon>Eukaryota</taxon>
        <taxon>Fungi</taxon>
        <taxon>Dikarya</taxon>
        <taxon>Ascomycota</taxon>
        <taxon>Pezizomycotina</taxon>
        <taxon>Leotiomycetes</taxon>
        <taxon>Helotiales</taxon>
        <taxon>Helotiaceae</taxon>
        <taxon>Hymenoscyphus</taxon>
    </lineage>
</organism>
<dbReference type="Proteomes" id="UP000701801">
    <property type="component" value="Unassembled WGS sequence"/>
</dbReference>
<evidence type="ECO:0000313" key="3">
    <source>
        <dbReference type="EMBL" id="CAG8974986.1"/>
    </source>
</evidence>